<dbReference type="RefSeq" id="WP_142904082.1">
    <property type="nucleotide sequence ID" value="NZ_ML660091.1"/>
</dbReference>
<gene>
    <name evidence="2" type="ORF">FKG94_10060</name>
</gene>
<dbReference type="Proteomes" id="UP000319732">
    <property type="component" value="Unassembled WGS sequence"/>
</dbReference>
<dbReference type="PANTHER" id="PTHR46825">
    <property type="entry name" value="D-ALANYL-D-ALANINE-CARBOXYPEPTIDASE/ENDOPEPTIDASE AMPH"/>
    <property type="match status" value="1"/>
</dbReference>
<dbReference type="SUPFAM" id="SSF56601">
    <property type="entry name" value="beta-lactamase/transpeptidase-like"/>
    <property type="match status" value="1"/>
</dbReference>
<reference evidence="2 3" key="1">
    <citation type="submission" date="2019-06" db="EMBL/GenBank/DDBJ databases">
        <title>Whole genome sequence for Cellvibrionaceae sp. R142.</title>
        <authorList>
            <person name="Wang G."/>
        </authorList>
    </citation>
    <scope>NUCLEOTIDE SEQUENCE [LARGE SCALE GENOMIC DNA]</scope>
    <source>
        <strain evidence="2 3">R142</strain>
    </source>
</reference>
<dbReference type="EMBL" id="VHSG01000009">
    <property type="protein sequence ID" value="TQV81030.1"/>
    <property type="molecule type" value="Genomic_DNA"/>
</dbReference>
<feature type="domain" description="Beta-lactamase-related" evidence="1">
    <location>
        <begin position="78"/>
        <end position="420"/>
    </location>
</feature>
<comment type="caution">
    <text evidence="2">The sequence shown here is derived from an EMBL/GenBank/DDBJ whole genome shotgun (WGS) entry which is preliminary data.</text>
</comment>
<dbReference type="PANTHER" id="PTHR46825:SF12">
    <property type="entry name" value="PENICILLIN-BINDING PROTEIN 4"/>
    <property type="match status" value="1"/>
</dbReference>
<dbReference type="Pfam" id="PF00144">
    <property type="entry name" value="Beta-lactamase"/>
    <property type="match status" value="1"/>
</dbReference>
<dbReference type="OrthoDB" id="9799367at2"/>
<sequence length="536" mass="56747">MSHHKALPVVFFLTIAACSEKTSVDRSGSESKAANPVEPAVAKVEKVGKVAIDIAAVEHGLRPRFVVSGEGVEPWSLERRMAHYKTPGVSIAVIVDGKIAWAKGYGVVDATATTAVAPATGVDTDTMVNTDTMFQAASLSKPVTAIAALRLVDEGKLDLDAPVNDKLLSWQIPQHAFSLESPVKLRQLLSHSAGLTVIGYPGYPAGATLPTTVQILQGVPPANTAPTFVNQHPGSDWRYSGGGYTAVQQLIEDITGAAFNTAMKALVLEPAGMSRSQFKAVLAPEEMKTAARAHVGGTSAPTSGYYHRHPELAAAGLWTTPTDLSRLALALVSPTTVPPATDSTTPYSINKRNDETLLSAAATADMLSTQAGSWGLGFKLNAEQDGMVLSHSGSNQGYRSVWFVYQDGRGGAAIMANADNAKHLITEILGALSQHYGWRYGQSLTREALTLSQTEQEAIAGTYRLSTSDFGSIPIVLESGPDGLWLAESPVLQRSKLYAASENDLFLSGGIDIQIQRDKQGAVVALLFSNGLVAER</sequence>
<accession>A0A545TUY0</accession>
<keyword evidence="3" id="KW-1185">Reference proteome</keyword>
<name>A0A545TUY0_9GAMM</name>
<dbReference type="InterPro" id="IPR050491">
    <property type="entry name" value="AmpC-like"/>
</dbReference>
<organism evidence="2 3">
    <name type="scientific">Exilibacterium tricleocarpae</name>
    <dbReference type="NCBI Taxonomy" id="2591008"/>
    <lineage>
        <taxon>Bacteria</taxon>
        <taxon>Pseudomonadati</taxon>
        <taxon>Pseudomonadota</taxon>
        <taxon>Gammaproteobacteria</taxon>
        <taxon>Cellvibrionales</taxon>
        <taxon>Cellvibrionaceae</taxon>
        <taxon>Exilibacterium</taxon>
    </lineage>
</organism>
<evidence type="ECO:0000313" key="3">
    <source>
        <dbReference type="Proteomes" id="UP000319732"/>
    </source>
</evidence>
<dbReference type="InterPro" id="IPR012338">
    <property type="entry name" value="Beta-lactam/transpept-like"/>
</dbReference>
<dbReference type="AlphaFoldDB" id="A0A545TUY0"/>
<dbReference type="InterPro" id="IPR001466">
    <property type="entry name" value="Beta-lactam-related"/>
</dbReference>
<protein>
    <submittedName>
        <fullName evidence="2">Beta-lactamase family protein</fullName>
    </submittedName>
</protein>
<proteinExistence type="predicted"/>
<evidence type="ECO:0000259" key="1">
    <source>
        <dbReference type="Pfam" id="PF00144"/>
    </source>
</evidence>
<dbReference type="Gene3D" id="3.40.710.10">
    <property type="entry name" value="DD-peptidase/beta-lactamase superfamily"/>
    <property type="match status" value="1"/>
</dbReference>
<dbReference type="PROSITE" id="PS51257">
    <property type="entry name" value="PROKAR_LIPOPROTEIN"/>
    <property type="match status" value="1"/>
</dbReference>
<evidence type="ECO:0000313" key="2">
    <source>
        <dbReference type="EMBL" id="TQV81030.1"/>
    </source>
</evidence>